<dbReference type="InterPro" id="IPR001486">
    <property type="entry name" value="Hemoglobin_trunc"/>
</dbReference>
<dbReference type="GO" id="GO:0019825">
    <property type="term" value="F:oxygen binding"/>
    <property type="evidence" value="ECO:0007669"/>
    <property type="project" value="InterPro"/>
</dbReference>
<dbReference type="GO" id="GO:0020037">
    <property type="term" value="F:heme binding"/>
    <property type="evidence" value="ECO:0007669"/>
    <property type="project" value="InterPro"/>
</dbReference>
<name>A0A975R891_9GAMM</name>
<dbReference type="GO" id="GO:0005344">
    <property type="term" value="F:oxygen carrier activity"/>
    <property type="evidence" value="ECO:0007669"/>
    <property type="project" value="UniProtKB-UniRule"/>
</dbReference>
<dbReference type="Proteomes" id="UP000676649">
    <property type="component" value="Chromosome"/>
</dbReference>
<dbReference type="Gene3D" id="1.10.490.10">
    <property type="entry name" value="Globins"/>
    <property type="match status" value="1"/>
</dbReference>
<dbReference type="InterPro" id="IPR012292">
    <property type="entry name" value="Globin/Proto"/>
</dbReference>
<accession>A0A975R891</accession>
<organism evidence="9 10">
    <name type="scientific">Methylomonas paludis</name>
    <dbReference type="NCBI Taxonomy" id="1173101"/>
    <lineage>
        <taxon>Bacteria</taxon>
        <taxon>Pseudomonadati</taxon>
        <taxon>Pseudomonadota</taxon>
        <taxon>Gammaproteobacteria</taxon>
        <taxon>Methylococcales</taxon>
        <taxon>Methylococcaceae</taxon>
        <taxon>Methylomonas</taxon>
    </lineage>
</organism>
<evidence type="ECO:0000256" key="7">
    <source>
        <dbReference type="PIRSR" id="PIRSR002030-1"/>
    </source>
</evidence>
<comment type="similarity">
    <text evidence="1 6">Belongs to the truncated hemoglobin family. Group I subfamily.</text>
</comment>
<keyword evidence="5 6" id="KW-0408">Iron</keyword>
<gene>
    <name evidence="9" type="ORF">KEF85_12340</name>
</gene>
<dbReference type="Pfam" id="PF01152">
    <property type="entry name" value="Bac_globin"/>
    <property type="match status" value="1"/>
</dbReference>
<evidence type="ECO:0000256" key="4">
    <source>
        <dbReference type="ARBA" id="ARBA00022723"/>
    </source>
</evidence>
<feature type="binding site" description="distal binding residue" evidence="8">
    <location>
        <position position="54"/>
    </location>
    <ligand>
        <name>heme</name>
        <dbReference type="ChEBI" id="CHEBI:30413"/>
    </ligand>
    <ligandPart>
        <name>Fe</name>
        <dbReference type="ChEBI" id="CHEBI:18248"/>
    </ligandPart>
</feature>
<dbReference type="InterPro" id="IPR009050">
    <property type="entry name" value="Globin-like_sf"/>
</dbReference>
<feature type="binding site" description="proximal binding residue" evidence="7">
    <location>
        <position position="78"/>
    </location>
    <ligand>
        <name>heme</name>
        <dbReference type="ChEBI" id="CHEBI:30413"/>
    </ligand>
    <ligandPart>
        <name>Fe</name>
        <dbReference type="ChEBI" id="CHEBI:18248"/>
    </ligandPart>
</feature>
<evidence type="ECO:0000256" key="8">
    <source>
        <dbReference type="PIRSR" id="PIRSR601486-1"/>
    </source>
</evidence>
<evidence type="ECO:0000256" key="2">
    <source>
        <dbReference type="ARBA" id="ARBA00022448"/>
    </source>
</evidence>
<dbReference type="InterPro" id="IPR016339">
    <property type="entry name" value="Hemoglobin_trunc_I"/>
</dbReference>
<keyword evidence="3 6" id="KW-0349">Heme</keyword>
<proteinExistence type="inferred from homology"/>
<keyword evidence="2 6" id="KW-0813">Transport</keyword>
<keyword evidence="6" id="KW-0561">Oxygen transport</keyword>
<keyword evidence="10" id="KW-1185">Reference proteome</keyword>
<protein>
    <recommendedName>
        <fullName evidence="6">Group 1 truncated hemoglobin</fullName>
    </recommendedName>
</protein>
<sequence length="129" mass="14202">MSETDEIQEASLYERIGGEAAVNAAVDLFYDKILSDYRINRFFERTDMAAQAAHLKAFMGLAFGGPNNYTGRSLRDSHARLVKLGLGDFHYDIVVGHLTATLQELEVPAELVSEVVALVESVRGDVLGR</sequence>
<evidence type="ECO:0000256" key="3">
    <source>
        <dbReference type="ARBA" id="ARBA00022617"/>
    </source>
</evidence>
<dbReference type="KEGG" id="mpad:KEF85_12340"/>
<evidence type="ECO:0000256" key="5">
    <source>
        <dbReference type="ARBA" id="ARBA00023004"/>
    </source>
</evidence>
<evidence type="ECO:0000313" key="10">
    <source>
        <dbReference type="Proteomes" id="UP000676649"/>
    </source>
</evidence>
<evidence type="ECO:0000256" key="6">
    <source>
        <dbReference type="PIRNR" id="PIRNR002030"/>
    </source>
</evidence>
<dbReference type="RefSeq" id="WP_215580997.1">
    <property type="nucleotide sequence ID" value="NZ_CP073754.1"/>
</dbReference>
<feature type="binding site" description="distal binding residue" evidence="8">
    <location>
        <position position="78"/>
    </location>
    <ligand>
        <name>heme</name>
        <dbReference type="ChEBI" id="CHEBI:30413"/>
    </ligand>
    <ligandPart>
        <name>Fe</name>
        <dbReference type="ChEBI" id="CHEBI:18248"/>
    </ligandPart>
</feature>
<comment type="cofactor">
    <cofactor evidence="7">
        <name>heme</name>
        <dbReference type="ChEBI" id="CHEBI:30413"/>
    </cofactor>
    <text evidence="7">Binds 1 heme group per subunit.</text>
</comment>
<dbReference type="PIRSF" id="PIRSF002030">
    <property type="entry name" value="Globin_Protozoa/Cyanobacteria"/>
    <property type="match status" value="1"/>
</dbReference>
<dbReference type="CDD" id="cd00454">
    <property type="entry name" value="TrHb1_N"/>
    <property type="match status" value="1"/>
</dbReference>
<dbReference type="GO" id="GO:0046872">
    <property type="term" value="F:metal ion binding"/>
    <property type="evidence" value="ECO:0007669"/>
    <property type="project" value="UniProtKB-UniRule"/>
</dbReference>
<evidence type="ECO:0000256" key="1">
    <source>
        <dbReference type="ARBA" id="ARBA00009660"/>
    </source>
</evidence>
<dbReference type="SUPFAM" id="SSF46458">
    <property type="entry name" value="Globin-like"/>
    <property type="match status" value="1"/>
</dbReference>
<keyword evidence="4 6" id="KW-0479">Metal-binding</keyword>
<evidence type="ECO:0000313" key="9">
    <source>
        <dbReference type="EMBL" id="QWF70130.1"/>
    </source>
</evidence>
<dbReference type="EMBL" id="CP073754">
    <property type="protein sequence ID" value="QWF70130.1"/>
    <property type="molecule type" value="Genomic_DNA"/>
</dbReference>
<dbReference type="AlphaFoldDB" id="A0A975R891"/>
<reference evidence="9" key="1">
    <citation type="submission" date="2021-04" db="EMBL/GenBank/DDBJ databases">
        <title>Draft genome sequence data of methanotrophic Methylovulum sp. strain S1L and Methylomonas sp. strain S2AM isolated from boreal lake water columns.</title>
        <authorList>
            <person name="Rissanen A.J."/>
            <person name="Mangayil R."/>
            <person name="Svenning M.M."/>
            <person name="Khanongnuch R."/>
        </authorList>
    </citation>
    <scope>NUCLEOTIDE SEQUENCE</scope>
    <source>
        <strain evidence="9">S2AM</strain>
    </source>
</reference>